<dbReference type="Gene3D" id="3.30.450.40">
    <property type="match status" value="1"/>
</dbReference>
<dbReference type="RefSeq" id="WP_191271456.1">
    <property type="nucleotide sequence ID" value="NZ_BMXJ01000004.1"/>
</dbReference>
<dbReference type="Proteomes" id="UP000598217">
    <property type="component" value="Unassembled WGS sequence"/>
</dbReference>
<evidence type="ECO:0000259" key="2">
    <source>
        <dbReference type="SMART" id="SM01012"/>
    </source>
</evidence>
<dbReference type="SUPFAM" id="SSF55781">
    <property type="entry name" value="GAF domain-like"/>
    <property type="match status" value="1"/>
</dbReference>
<accession>A0ABR9HEP4</accession>
<evidence type="ECO:0000313" key="4">
    <source>
        <dbReference type="Proteomes" id="UP000598217"/>
    </source>
</evidence>
<sequence>MSVPESPEQTLQRVWTAVAASIGDGSGGTEVLALVGRVCTQLLPVDGASISLVGGVRTREALYTGDEASDRIQRLQESLGEGPSYEAYERRRPTLVPDLAADPGTRWPVFATEIGAYPVGAIFAFPLQRGAITIGALDLYRREPGWLSAEEVTTALRIVDIATLALLALRVDSLHGDWVVALPLERAQVHQATGILISGLGVPAERALAKLRAHAFSVGRMVDEIADDLVSGRLAPADIEL</sequence>
<name>A0ABR9HEP4_9ACTN</name>
<reference evidence="3 4" key="1">
    <citation type="submission" date="2020-10" db="EMBL/GenBank/DDBJ databases">
        <title>Sequencing the genomes of 1000 actinobacteria strains.</title>
        <authorList>
            <person name="Klenk H.-P."/>
        </authorList>
    </citation>
    <scope>NUCLEOTIDE SEQUENCE [LARGE SCALE GENOMIC DNA]</scope>
    <source>
        <strain evidence="3 4">DSM 45157</strain>
    </source>
</reference>
<keyword evidence="4" id="KW-1185">Reference proteome</keyword>
<dbReference type="Pfam" id="PF13185">
    <property type="entry name" value="GAF_2"/>
    <property type="match status" value="1"/>
</dbReference>
<feature type="domain" description="ANTAR" evidence="2">
    <location>
        <begin position="163"/>
        <end position="230"/>
    </location>
</feature>
<evidence type="ECO:0000259" key="1">
    <source>
        <dbReference type="SMART" id="SM00065"/>
    </source>
</evidence>
<dbReference type="InterPro" id="IPR005561">
    <property type="entry name" value="ANTAR"/>
</dbReference>
<proteinExistence type="predicted"/>
<comment type="caution">
    <text evidence="3">The sequence shown here is derived from an EMBL/GenBank/DDBJ whole genome shotgun (WGS) entry which is preliminary data.</text>
</comment>
<organism evidence="3 4">
    <name type="scientific">Nocardiopsis terrae</name>
    <dbReference type="NCBI Taxonomy" id="372655"/>
    <lineage>
        <taxon>Bacteria</taxon>
        <taxon>Bacillati</taxon>
        <taxon>Actinomycetota</taxon>
        <taxon>Actinomycetes</taxon>
        <taxon>Streptosporangiales</taxon>
        <taxon>Nocardiopsidaceae</taxon>
        <taxon>Nocardiopsis</taxon>
    </lineage>
</organism>
<dbReference type="SMART" id="SM01012">
    <property type="entry name" value="ANTAR"/>
    <property type="match status" value="1"/>
</dbReference>
<dbReference type="SMART" id="SM00065">
    <property type="entry name" value="GAF"/>
    <property type="match status" value="1"/>
</dbReference>
<gene>
    <name evidence="3" type="ORF">H4W79_001719</name>
</gene>
<dbReference type="EMBL" id="JADBDY010000001">
    <property type="protein sequence ID" value="MBE1457505.1"/>
    <property type="molecule type" value="Genomic_DNA"/>
</dbReference>
<feature type="domain" description="GAF" evidence="1">
    <location>
        <begin position="6"/>
        <end position="176"/>
    </location>
</feature>
<dbReference type="InterPro" id="IPR029016">
    <property type="entry name" value="GAF-like_dom_sf"/>
</dbReference>
<dbReference type="InterPro" id="IPR003018">
    <property type="entry name" value="GAF"/>
</dbReference>
<protein>
    <submittedName>
        <fullName evidence="3">GAF domain-containing protein</fullName>
    </submittedName>
</protein>
<evidence type="ECO:0000313" key="3">
    <source>
        <dbReference type="EMBL" id="MBE1457505.1"/>
    </source>
</evidence>